<dbReference type="AlphaFoldDB" id="A0A6A5FB54"/>
<keyword evidence="3 5" id="KW-0472">Membrane</keyword>
<dbReference type="InterPro" id="IPR050671">
    <property type="entry name" value="CD300_family_receptors"/>
</dbReference>
<dbReference type="PANTHER" id="PTHR11860:SF87">
    <property type="entry name" value="CMRF35-LIKE MOLECULE 8"/>
    <property type="match status" value="1"/>
</dbReference>
<accession>A0A6A5FB54</accession>
<name>A0A6A5FB54_PERFL</name>
<evidence type="ECO:0000256" key="5">
    <source>
        <dbReference type="SAM" id="Phobius"/>
    </source>
</evidence>
<comment type="subcellular location">
    <subcellularLocation>
        <location evidence="1">Membrane</location>
    </subcellularLocation>
</comment>
<dbReference type="GO" id="GO:0005886">
    <property type="term" value="C:plasma membrane"/>
    <property type="evidence" value="ECO:0007669"/>
    <property type="project" value="TreeGrafter"/>
</dbReference>
<gene>
    <name evidence="8" type="ORF">PFLUV_G00064670</name>
</gene>
<dbReference type="EMBL" id="VHII01000005">
    <property type="protein sequence ID" value="KAF1391060.1"/>
    <property type="molecule type" value="Genomic_DNA"/>
</dbReference>
<sequence>MTVRPTLICFFFLSLQDGNSGLAKAQIFIYTGTEGEDIRVKCSSSQSGNTKFFCKNECKQGDLLIETTDVTAQSGRYGMEYEKLRPGANVWVSISQLTKSDSGLYRCGLGRPLSPDLYADFEIRVVDALLDRTLPEVRTLHKTSGDNVVVGCFFPVSRSRKYFCKERCEDEDILVQTSDVSAQTDRYSIEYVRGSPSRVFVYVSISQLTRSDSGLYRCGLDRRLSLDPYREFRIVVTDASNTTEPISTLPMFPSSVSSTSTSPHTGTPSPRAAGVLLYVGLTLVVLVLVLVFLSLLILCRRRRSKAKERPVETEYAVTETNRVYEDIREDGQRRSPPVEISSGYSSAKYSKPSAAETNDDYSVITAANLQNTAEEDSGRLTYSEVHFTNRAASSPTSALRGDADHVVYSVPRVRDGSDAAPPEDDPPVYSTVH</sequence>
<evidence type="ECO:0000256" key="2">
    <source>
        <dbReference type="ARBA" id="ARBA00022692"/>
    </source>
</evidence>
<evidence type="ECO:0000313" key="9">
    <source>
        <dbReference type="Proteomes" id="UP000465112"/>
    </source>
</evidence>
<evidence type="ECO:0000313" key="8">
    <source>
        <dbReference type="EMBL" id="KAF1391060.1"/>
    </source>
</evidence>
<organism evidence="8 9">
    <name type="scientific">Perca fluviatilis</name>
    <name type="common">European perch</name>
    <dbReference type="NCBI Taxonomy" id="8168"/>
    <lineage>
        <taxon>Eukaryota</taxon>
        <taxon>Metazoa</taxon>
        <taxon>Chordata</taxon>
        <taxon>Craniata</taxon>
        <taxon>Vertebrata</taxon>
        <taxon>Euteleostomi</taxon>
        <taxon>Actinopterygii</taxon>
        <taxon>Neopterygii</taxon>
        <taxon>Teleostei</taxon>
        <taxon>Neoteleostei</taxon>
        <taxon>Acanthomorphata</taxon>
        <taxon>Eupercaria</taxon>
        <taxon>Perciformes</taxon>
        <taxon>Percoidei</taxon>
        <taxon>Percidae</taxon>
        <taxon>Percinae</taxon>
        <taxon>Perca</taxon>
    </lineage>
</organism>
<feature type="chain" id="PRO_5025472241" description="Immunoglobulin domain-containing protein" evidence="6">
    <location>
        <begin position="22"/>
        <end position="433"/>
    </location>
</feature>
<dbReference type="SMART" id="SM00409">
    <property type="entry name" value="IG"/>
    <property type="match status" value="2"/>
</dbReference>
<keyword evidence="5" id="KW-1133">Transmembrane helix</keyword>
<evidence type="ECO:0000256" key="4">
    <source>
        <dbReference type="SAM" id="MobiDB-lite"/>
    </source>
</evidence>
<dbReference type="Proteomes" id="UP000465112">
    <property type="component" value="Chromosome 5"/>
</dbReference>
<feature type="compositionally biased region" description="Low complexity" evidence="4">
    <location>
        <begin position="341"/>
        <end position="355"/>
    </location>
</feature>
<feature type="region of interest" description="Disordered" evidence="4">
    <location>
        <begin position="326"/>
        <end position="355"/>
    </location>
</feature>
<keyword evidence="2 5" id="KW-0812">Transmembrane</keyword>
<dbReference type="GO" id="GO:0004888">
    <property type="term" value="F:transmembrane signaling receptor activity"/>
    <property type="evidence" value="ECO:0007669"/>
    <property type="project" value="TreeGrafter"/>
</dbReference>
<dbReference type="PANTHER" id="PTHR11860">
    <property type="entry name" value="POLYMERIC-IMMUNOGLOBULIN RECEPTOR"/>
    <property type="match status" value="1"/>
</dbReference>
<keyword evidence="9" id="KW-1185">Reference proteome</keyword>
<protein>
    <recommendedName>
        <fullName evidence="7">Immunoglobulin domain-containing protein</fullName>
    </recommendedName>
</protein>
<evidence type="ECO:0000256" key="6">
    <source>
        <dbReference type="SAM" id="SignalP"/>
    </source>
</evidence>
<feature type="transmembrane region" description="Helical" evidence="5">
    <location>
        <begin position="275"/>
        <end position="299"/>
    </location>
</feature>
<feature type="region of interest" description="Disordered" evidence="4">
    <location>
        <begin position="409"/>
        <end position="433"/>
    </location>
</feature>
<keyword evidence="6" id="KW-0732">Signal</keyword>
<dbReference type="Gene3D" id="2.60.40.10">
    <property type="entry name" value="Immunoglobulins"/>
    <property type="match status" value="2"/>
</dbReference>
<proteinExistence type="predicted"/>
<comment type="caution">
    <text evidence="8">The sequence shown here is derived from an EMBL/GenBank/DDBJ whole genome shotgun (WGS) entry which is preliminary data.</text>
</comment>
<evidence type="ECO:0000256" key="1">
    <source>
        <dbReference type="ARBA" id="ARBA00004370"/>
    </source>
</evidence>
<feature type="compositionally biased region" description="Low complexity" evidence="4">
    <location>
        <begin position="253"/>
        <end position="267"/>
    </location>
</feature>
<evidence type="ECO:0000256" key="3">
    <source>
        <dbReference type="ARBA" id="ARBA00023136"/>
    </source>
</evidence>
<reference evidence="8 9" key="1">
    <citation type="submission" date="2019-06" db="EMBL/GenBank/DDBJ databases">
        <title>A chromosome-scale genome assembly of the European perch, Perca fluviatilis.</title>
        <authorList>
            <person name="Roques C."/>
            <person name="Zahm M."/>
            <person name="Cabau C."/>
            <person name="Klopp C."/>
            <person name="Bouchez O."/>
            <person name="Donnadieu C."/>
            <person name="Kuhl H."/>
            <person name="Gislard M."/>
            <person name="Guendouz S."/>
            <person name="Journot L."/>
            <person name="Haffray P."/>
            <person name="Bestin A."/>
            <person name="Morvezen R."/>
            <person name="Feron R."/>
            <person name="Wen M."/>
            <person name="Jouanno E."/>
            <person name="Herpin A."/>
            <person name="Schartl M."/>
            <person name="Postlethwait J."/>
            <person name="Schaerlinger B."/>
            <person name="Chardard D."/>
            <person name="Lecocq T."/>
            <person name="Poncet C."/>
            <person name="Jaffrelo L."/>
            <person name="Lampietro C."/>
            <person name="Guiguen Y."/>
        </authorList>
    </citation>
    <scope>NUCLEOTIDE SEQUENCE [LARGE SCALE GENOMIC DNA]</scope>
    <source>
        <tissue evidence="8">Blood</tissue>
    </source>
</reference>
<feature type="signal peptide" evidence="6">
    <location>
        <begin position="1"/>
        <end position="21"/>
    </location>
</feature>
<dbReference type="SUPFAM" id="SSF48726">
    <property type="entry name" value="Immunoglobulin"/>
    <property type="match status" value="2"/>
</dbReference>
<dbReference type="InterPro" id="IPR013783">
    <property type="entry name" value="Ig-like_fold"/>
</dbReference>
<feature type="domain" description="Immunoglobulin" evidence="7">
    <location>
        <begin position="27"/>
        <end position="126"/>
    </location>
</feature>
<dbReference type="InterPro" id="IPR003599">
    <property type="entry name" value="Ig_sub"/>
</dbReference>
<dbReference type="InterPro" id="IPR036179">
    <property type="entry name" value="Ig-like_dom_sf"/>
</dbReference>
<feature type="region of interest" description="Disordered" evidence="4">
    <location>
        <begin position="247"/>
        <end position="267"/>
    </location>
</feature>
<feature type="domain" description="Immunoglobulin" evidence="7">
    <location>
        <begin position="137"/>
        <end position="237"/>
    </location>
</feature>
<evidence type="ECO:0000259" key="7">
    <source>
        <dbReference type="SMART" id="SM00409"/>
    </source>
</evidence>
<dbReference type="OrthoDB" id="9805957at2759"/>